<keyword evidence="2" id="KW-1185">Reference proteome</keyword>
<evidence type="ECO:0000313" key="1">
    <source>
        <dbReference type="EMBL" id="KAJ7336791.1"/>
    </source>
</evidence>
<reference evidence="1" key="1">
    <citation type="submission" date="2023-03" db="EMBL/GenBank/DDBJ databases">
        <title>Massive genome expansion in bonnet fungi (Mycena s.s.) driven by repeated elements and novel gene families across ecological guilds.</title>
        <authorList>
            <consortium name="Lawrence Berkeley National Laboratory"/>
            <person name="Harder C.B."/>
            <person name="Miyauchi S."/>
            <person name="Viragh M."/>
            <person name="Kuo A."/>
            <person name="Thoen E."/>
            <person name="Andreopoulos B."/>
            <person name="Lu D."/>
            <person name="Skrede I."/>
            <person name="Drula E."/>
            <person name="Henrissat B."/>
            <person name="Morin E."/>
            <person name="Kohler A."/>
            <person name="Barry K."/>
            <person name="LaButti K."/>
            <person name="Morin E."/>
            <person name="Salamov A."/>
            <person name="Lipzen A."/>
            <person name="Mereny Z."/>
            <person name="Hegedus B."/>
            <person name="Baldrian P."/>
            <person name="Stursova M."/>
            <person name="Weitz H."/>
            <person name="Taylor A."/>
            <person name="Grigoriev I.V."/>
            <person name="Nagy L.G."/>
            <person name="Martin F."/>
            <person name="Kauserud H."/>
        </authorList>
    </citation>
    <scope>NUCLEOTIDE SEQUENCE</scope>
    <source>
        <strain evidence="1">CBHHK002</strain>
    </source>
</reference>
<proteinExistence type="predicted"/>
<feature type="non-terminal residue" evidence="1">
    <location>
        <position position="1"/>
    </location>
</feature>
<dbReference type="AlphaFoldDB" id="A0AAD6ZS33"/>
<evidence type="ECO:0000313" key="2">
    <source>
        <dbReference type="Proteomes" id="UP001218218"/>
    </source>
</evidence>
<organism evidence="1 2">
    <name type="scientific">Mycena albidolilacea</name>
    <dbReference type="NCBI Taxonomy" id="1033008"/>
    <lineage>
        <taxon>Eukaryota</taxon>
        <taxon>Fungi</taxon>
        <taxon>Dikarya</taxon>
        <taxon>Basidiomycota</taxon>
        <taxon>Agaricomycotina</taxon>
        <taxon>Agaricomycetes</taxon>
        <taxon>Agaricomycetidae</taxon>
        <taxon>Agaricales</taxon>
        <taxon>Marasmiineae</taxon>
        <taxon>Mycenaceae</taxon>
        <taxon>Mycena</taxon>
    </lineage>
</organism>
<dbReference type="EMBL" id="JARIHO010000030">
    <property type="protein sequence ID" value="KAJ7336791.1"/>
    <property type="molecule type" value="Genomic_DNA"/>
</dbReference>
<sequence>IPEAIRKKFSGPEGWKTHVPLHFLTDNYCSLANHAPMKELNNLFSIDGSSGSIISVVKELPVNPELELSFEQWFQGFEHLLELIKRYVPEEHSLWVTHYKHILYAPDRAENWSL</sequence>
<comment type="caution">
    <text evidence="1">The sequence shown here is derived from an EMBL/GenBank/DDBJ whole genome shotgun (WGS) entry which is preliminary data.</text>
</comment>
<accession>A0AAD6ZS33</accession>
<name>A0AAD6ZS33_9AGAR</name>
<protein>
    <submittedName>
        <fullName evidence="1">Uncharacterized protein</fullName>
    </submittedName>
</protein>
<gene>
    <name evidence="1" type="ORF">DFH08DRAFT_705812</name>
</gene>
<dbReference type="Proteomes" id="UP001218218">
    <property type="component" value="Unassembled WGS sequence"/>
</dbReference>